<name>A0A833N060_9BACT</name>
<comment type="caution">
    <text evidence="2">The sequence shown here is derived from an EMBL/GenBank/DDBJ whole genome shotgun (WGS) entry which is preliminary data.</text>
</comment>
<evidence type="ECO:0000313" key="2">
    <source>
        <dbReference type="EMBL" id="KAB8028028.1"/>
    </source>
</evidence>
<protein>
    <submittedName>
        <fullName evidence="2">Glycosyltransferase</fullName>
    </submittedName>
</protein>
<keyword evidence="3" id="KW-1185">Reference proteome</keyword>
<dbReference type="PANTHER" id="PTHR22916">
    <property type="entry name" value="GLYCOSYLTRANSFERASE"/>
    <property type="match status" value="1"/>
</dbReference>
<dbReference type="GO" id="GO:0016758">
    <property type="term" value="F:hexosyltransferase activity"/>
    <property type="evidence" value="ECO:0007669"/>
    <property type="project" value="UniProtKB-ARBA"/>
</dbReference>
<evidence type="ECO:0000313" key="3">
    <source>
        <dbReference type="Proteomes" id="UP000442694"/>
    </source>
</evidence>
<dbReference type="InterPro" id="IPR029044">
    <property type="entry name" value="Nucleotide-diphossugar_trans"/>
</dbReference>
<dbReference type="Pfam" id="PF00535">
    <property type="entry name" value="Glycos_transf_2"/>
    <property type="match status" value="1"/>
</dbReference>
<accession>A0A833N060</accession>
<dbReference type="Proteomes" id="UP000442694">
    <property type="component" value="Unassembled WGS sequence"/>
</dbReference>
<dbReference type="CDD" id="cd00761">
    <property type="entry name" value="Glyco_tranf_GTA_type"/>
    <property type="match status" value="1"/>
</dbReference>
<feature type="domain" description="Glycosyltransferase 2-like" evidence="1">
    <location>
        <begin position="39"/>
        <end position="160"/>
    </location>
</feature>
<dbReference type="SUPFAM" id="SSF53448">
    <property type="entry name" value="Nucleotide-diphospho-sugar transferases"/>
    <property type="match status" value="1"/>
</dbReference>
<dbReference type="AlphaFoldDB" id="A0A833N060"/>
<reference evidence="2 3" key="1">
    <citation type="submission" date="2019-10" db="EMBL/GenBank/DDBJ databases">
        <title>New genus of Silvanigrellaceae.</title>
        <authorList>
            <person name="Pitt A."/>
            <person name="Hahn M.W."/>
        </authorList>
    </citation>
    <scope>NUCLEOTIDE SEQUENCE [LARGE SCALE GENOMIC DNA]</scope>
    <source>
        <strain evidence="2 3">33A1-SZDP</strain>
    </source>
</reference>
<dbReference type="PANTHER" id="PTHR22916:SF56">
    <property type="entry name" value="GLYCOSYL TRANSFERASE"/>
    <property type="match status" value="1"/>
</dbReference>
<proteinExistence type="predicted"/>
<organism evidence="2 3">
    <name type="scientific">Fluviispira multicolorata</name>
    <dbReference type="NCBI Taxonomy" id="2654512"/>
    <lineage>
        <taxon>Bacteria</taxon>
        <taxon>Pseudomonadati</taxon>
        <taxon>Bdellovibrionota</taxon>
        <taxon>Oligoflexia</taxon>
        <taxon>Silvanigrellales</taxon>
        <taxon>Silvanigrellaceae</taxon>
        <taxon>Fluviispira</taxon>
    </lineage>
</organism>
<dbReference type="Gene3D" id="3.90.550.10">
    <property type="entry name" value="Spore Coat Polysaccharide Biosynthesis Protein SpsA, Chain A"/>
    <property type="match status" value="1"/>
</dbReference>
<gene>
    <name evidence="2" type="ORF">GCL57_13320</name>
</gene>
<evidence type="ECO:0000259" key="1">
    <source>
        <dbReference type="Pfam" id="PF00535"/>
    </source>
</evidence>
<sequence>MEKLHMDFKTQEKLTLPLVTMGLLTYNHQSSKIIGPELFIEALNSLVNQDYVNKELIIMDDFSTDGTYELCQEYANRYSFVRLYKNDKNLGVMNNLEKLFQKLSGEYFVWVCPDDHYATNYLTLCINQFIKNTNAVLITTAVKVSYDNGDIRHFRYFDFLRNLPFRKMVRNILRCKDSLGKNVEYQQIIHSGMVKANLIPKIYCRVEFYGMEYAWFINAMIWGDIDYIDKVSYFRNDFSISYEIKNPEIYINYSGRFQVLKNNFKYLNHFLFQTNFPLRKKLMYFWVSLHFLRYYIFPRLIADSKVVILIFIRKIGLMRYNASRK</sequence>
<dbReference type="InterPro" id="IPR001173">
    <property type="entry name" value="Glyco_trans_2-like"/>
</dbReference>
<dbReference type="EMBL" id="WFLN01000010">
    <property type="protein sequence ID" value="KAB8028028.1"/>
    <property type="molecule type" value="Genomic_DNA"/>
</dbReference>
<keyword evidence="2" id="KW-0808">Transferase</keyword>